<dbReference type="AlphaFoldDB" id="A0A5B8UJ23"/>
<feature type="transmembrane region" description="Helical" evidence="5">
    <location>
        <begin position="226"/>
        <end position="246"/>
    </location>
</feature>
<evidence type="ECO:0000256" key="2">
    <source>
        <dbReference type="ARBA" id="ARBA00022692"/>
    </source>
</evidence>
<feature type="transmembrane region" description="Helical" evidence="5">
    <location>
        <begin position="127"/>
        <end position="146"/>
    </location>
</feature>
<gene>
    <name evidence="6" type="ORF">FSB75_11005</name>
</gene>
<dbReference type="OrthoDB" id="665023at2"/>
<evidence type="ECO:0000256" key="1">
    <source>
        <dbReference type="ARBA" id="ARBA00004141"/>
    </source>
</evidence>
<dbReference type="GO" id="GO:0016765">
    <property type="term" value="F:transferase activity, transferring alkyl or aryl (other than methyl) groups"/>
    <property type="evidence" value="ECO:0007669"/>
    <property type="project" value="InterPro"/>
</dbReference>
<evidence type="ECO:0000313" key="7">
    <source>
        <dbReference type="Proteomes" id="UP000321204"/>
    </source>
</evidence>
<evidence type="ECO:0000313" key="6">
    <source>
        <dbReference type="EMBL" id="QEC56396.1"/>
    </source>
</evidence>
<keyword evidence="2 5" id="KW-0812">Transmembrane</keyword>
<dbReference type="EMBL" id="CP042433">
    <property type="protein sequence ID" value="QEC56396.1"/>
    <property type="molecule type" value="Genomic_DNA"/>
</dbReference>
<dbReference type="KEGG" id="fgg:FSB75_11005"/>
<proteinExistence type="predicted"/>
<dbReference type="GO" id="GO:0016020">
    <property type="term" value="C:membrane"/>
    <property type="evidence" value="ECO:0007669"/>
    <property type="project" value="UniProtKB-SubCell"/>
</dbReference>
<feature type="transmembrane region" description="Helical" evidence="5">
    <location>
        <begin position="200"/>
        <end position="220"/>
    </location>
</feature>
<sequence length="285" mass="32548">MLRRSTIQLLRFHFSLFLLPVYLFALSQANEINWRNAVLSFIILHLLVYPASNGYNSYMDRDETPIGGLASPLQPTKQLFYATVAMDVLAVMLSLCISPLFAGGVLLYILASRAYSYRGIRLKKYPVIGFLTVFIFQGALVFFISYEAVNAQGEKNPGWIPLLLSSLLIGALYPLTQIYQHEEDKKDGVTTISCLLGKRGTFVFSMTLFLLASLLMYFLFKEKGRLNHFTLFLFYLLPVVLFFLYWMNRVWKDGSTANFKNSLRMNLLSTLCTAAYFITLIILNH</sequence>
<evidence type="ECO:0000256" key="4">
    <source>
        <dbReference type="ARBA" id="ARBA00023136"/>
    </source>
</evidence>
<dbReference type="Pfam" id="PF01040">
    <property type="entry name" value="UbiA"/>
    <property type="match status" value="1"/>
</dbReference>
<keyword evidence="6" id="KW-0808">Transferase</keyword>
<evidence type="ECO:0000256" key="5">
    <source>
        <dbReference type="SAM" id="Phobius"/>
    </source>
</evidence>
<feature type="transmembrane region" description="Helical" evidence="5">
    <location>
        <begin position="78"/>
        <end position="111"/>
    </location>
</feature>
<name>A0A5B8UJ23_9BACT</name>
<dbReference type="Proteomes" id="UP000321204">
    <property type="component" value="Chromosome"/>
</dbReference>
<dbReference type="RefSeq" id="WP_146787030.1">
    <property type="nucleotide sequence ID" value="NZ_BAABIO010000001.1"/>
</dbReference>
<keyword evidence="4 5" id="KW-0472">Membrane</keyword>
<organism evidence="6 7">
    <name type="scientific">Flavisolibacter ginsenosidimutans</name>
    <dbReference type="NCBI Taxonomy" id="661481"/>
    <lineage>
        <taxon>Bacteria</taxon>
        <taxon>Pseudomonadati</taxon>
        <taxon>Bacteroidota</taxon>
        <taxon>Chitinophagia</taxon>
        <taxon>Chitinophagales</taxon>
        <taxon>Chitinophagaceae</taxon>
        <taxon>Flavisolibacter</taxon>
    </lineage>
</organism>
<keyword evidence="7" id="KW-1185">Reference proteome</keyword>
<feature type="transmembrane region" description="Helical" evidence="5">
    <location>
        <begin position="267"/>
        <end position="283"/>
    </location>
</feature>
<reference evidence="6 7" key="1">
    <citation type="journal article" date="2015" name="Int. J. Syst. Evol. Microbiol.">
        <title>Flavisolibacter ginsenosidimutans sp. nov., with ginsenoside-converting activity isolated from soil used for cultivating ginseng.</title>
        <authorList>
            <person name="Zhao Y."/>
            <person name="Liu Q."/>
            <person name="Kang M.S."/>
            <person name="Jin F."/>
            <person name="Yu H."/>
            <person name="Im W.T."/>
        </authorList>
    </citation>
    <scope>NUCLEOTIDE SEQUENCE [LARGE SCALE GENOMIC DNA]</scope>
    <source>
        <strain evidence="6 7">Gsoil 636</strain>
    </source>
</reference>
<dbReference type="Gene3D" id="1.20.120.1780">
    <property type="entry name" value="UbiA prenyltransferase"/>
    <property type="match status" value="1"/>
</dbReference>
<feature type="transmembrane region" description="Helical" evidence="5">
    <location>
        <begin position="158"/>
        <end position="179"/>
    </location>
</feature>
<keyword evidence="3 5" id="KW-1133">Transmembrane helix</keyword>
<comment type="subcellular location">
    <subcellularLocation>
        <location evidence="1">Membrane</location>
        <topology evidence="1">Multi-pass membrane protein</topology>
    </subcellularLocation>
</comment>
<dbReference type="InterPro" id="IPR000537">
    <property type="entry name" value="UbiA_prenyltransferase"/>
</dbReference>
<feature type="transmembrane region" description="Helical" evidence="5">
    <location>
        <begin position="6"/>
        <end position="25"/>
    </location>
</feature>
<evidence type="ECO:0000256" key="3">
    <source>
        <dbReference type="ARBA" id="ARBA00022989"/>
    </source>
</evidence>
<protein>
    <submittedName>
        <fullName evidence="6">Prenyltransferase</fullName>
    </submittedName>
</protein>
<accession>A0A5B8UJ23</accession>